<reference evidence="12 15" key="2">
    <citation type="submission" date="2024-06" db="EMBL/GenBank/DDBJ databases">
        <title>Genomic Encyclopedia of Type Strains, Phase IV (KMG-IV): sequencing the most valuable type-strain genomes for metagenomic binning, comparative biology and taxonomic classification.</title>
        <authorList>
            <person name="Goeker M."/>
        </authorList>
    </citation>
    <scope>NUCLEOTIDE SEQUENCE [LARGE SCALE GENOMIC DNA]</scope>
    <source>
        <strain evidence="12 15">D-501</strain>
    </source>
</reference>
<evidence type="ECO:0000256" key="3">
    <source>
        <dbReference type="ARBA" id="ARBA00022723"/>
    </source>
</evidence>
<evidence type="ECO:0000313" key="15">
    <source>
        <dbReference type="Proteomes" id="UP001549111"/>
    </source>
</evidence>
<dbReference type="Pfam" id="PF07731">
    <property type="entry name" value="Cu-oxidase_2"/>
    <property type="match status" value="1"/>
</dbReference>
<dbReference type="SUPFAM" id="SSF49503">
    <property type="entry name" value="Cupredoxins"/>
    <property type="match status" value="3"/>
</dbReference>
<dbReference type="GO" id="GO:0016491">
    <property type="term" value="F:oxidoreductase activity"/>
    <property type="evidence" value="ECO:0007669"/>
    <property type="project" value="UniProtKB-KW"/>
</dbReference>
<dbReference type="AlphaFoldDB" id="A0A5C1Q616"/>
<dbReference type="PROSITE" id="PS00080">
    <property type="entry name" value="MULTICOPPER_OXIDASE2"/>
    <property type="match status" value="1"/>
</dbReference>
<evidence type="ECO:0000256" key="7">
    <source>
        <dbReference type="ARBA" id="ARBA00042896"/>
    </source>
</evidence>
<evidence type="ECO:0000313" key="13">
    <source>
        <dbReference type="EMBL" id="QEN02828.1"/>
    </source>
</evidence>
<comment type="catalytic activity">
    <reaction evidence="9">
        <text>4 Cu(+) + O2 + 4 H(+) = 4 Cu(2+) + 2 H2O</text>
        <dbReference type="Rhea" id="RHEA:30083"/>
        <dbReference type="ChEBI" id="CHEBI:15377"/>
        <dbReference type="ChEBI" id="CHEBI:15378"/>
        <dbReference type="ChEBI" id="CHEBI:15379"/>
        <dbReference type="ChEBI" id="CHEBI:29036"/>
        <dbReference type="ChEBI" id="CHEBI:49552"/>
        <dbReference type="EC" id="1.16.3.4"/>
    </reaction>
    <physiologicalReaction direction="left-to-right" evidence="9">
        <dbReference type="Rhea" id="RHEA:30084"/>
    </physiologicalReaction>
</comment>
<dbReference type="EC" id="1.16.3.4" evidence="5"/>
<evidence type="ECO:0000256" key="1">
    <source>
        <dbReference type="ARBA" id="ARBA00004418"/>
    </source>
</evidence>
<evidence type="ECO:0000256" key="9">
    <source>
        <dbReference type="ARBA" id="ARBA00048092"/>
    </source>
</evidence>
<keyword evidence="15" id="KW-1185">Reference proteome</keyword>
<keyword evidence="13" id="KW-0614">Plasmid</keyword>
<evidence type="ECO:0000259" key="11">
    <source>
        <dbReference type="Pfam" id="PF07732"/>
    </source>
</evidence>
<dbReference type="RefSeq" id="WP_149505450.1">
    <property type="nucleotide sequence ID" value="NZ_CP035709.1"/>
</dbReference>
<dbReference type="InterPro" id="IPR008972">
    <property type="entry name" value="Cupredoxin"/>
</dbReference>
<comment type="subunit">
    <text evidence="2">Monomer.</text>
</comment>
<evidence type="ECO:0000256" key="6">
    <source>
        <dbReference type="ARBA" id="ARBA00041027"/>
    </source>
</evidence>
<sequence length="562" mass="61063">MFDLSRRQFIGSLSALGAAGAAPGMAFSAVRKTTQAASAESAAAVSALEKAAAGFGNPLRLPGTSGLYGVLPASEFREVHVVRTEIEVLPGQRTPYLAYAVESGGKQFLNPALLARRGDEMRVRLVNDLDEPTVIHWHGLSLDARNDGNGMTVVEPGKSLDYAFQLRDRASMYWYHPHAHGFIAKQAYHGLASLLFIDDDEETALRRELDLALGETEIPLVLQDRQFDAQGRLQYVPTATDLAAGWVGERLLVNLTERPFIQAGRRIVRFRILNGSNARTYRLAFLQGGRRLGFFLAGTDGGLLAAPQRIDESFISPGQRLDVLVDLREVSEGQAVTLASLAFDPMHAEGAGSHGGHDAGAMEGMADMAGMDHSKMAMPAASKANMAMDGDAHALLRIDVKASPAYSRKIPAVLSALPAAVAPKGAPRRMKLALDVKGHWTINGWTFDPKVVPVTVRRGTAETWLIENARRSMPHPMHLHGFKFRVLERLGSPAQVHALAGAKGLLAQDRGMLDTVHVWPGESVRIALDFSHPFAGDQDYVFHCHNLEHEEAGMMIRYAVKG</sequence>
<evidence type="ECO:0000259" key="10">
    <source>
        <dbReference type="Pfam" id="PF07731"/>
    </source>
</evidence>
<dbReference type="PANTHER" id="PTHR48267:SF1">
    <property type="entry name" value="BILIRUBIN OXIDASE"/>
    <property type="match status" value="1"/>
</dbReference>
<name>A0A5C1Q616_9BURK</name>
<accession>A0A5C1Q616</accession>
<geneLocation type="plasmid" evidence="14">
    <name>psna507_unt12</name>
</geneLocation>
<evidence type="ECO:0000256" key="5">
    <source>
        <dbReference type="ARBA" id="ARBA00038978"/>
    </source>
</evidence>
<evidence type="ECO:0000256" key="2">
    <source>
        <dbReference type="ARBA" id="ARBA00011245"/>
    </source>
</evidence>
<dbReference type="OrthoDB" id="9757546at2"/>
<dbReference type="EMBL" id="CP035709">
    <property type="protein sequence ID" value="QEN02828.1"/>
    <property type="molecule type" value="Genomic_DNA"/>
</dbReference>
<dbReference type="InterPro" id="IPR045087">
    <property type="entry name" value="Cu-oxidase_fam"/>
</dbReference>
<evidence type="ECO:0000256" key="4">
    <source>
        <dbReference type="ARBA" id="ARBA00023002"/>
    </source>
</evidence>
<dbReference type="Pfam" id="PF07732">
    <property type="entry name" value="Cu-oxidase_3"/>
    <property type="match status" value="1"/>
</dbReference>
<dbReference type="KEGG" id="snn:EWH46_18330"/>
<dbReference type="InterPro" id="IPR002355">
    <property type="entry name" value="Cu_oxidase_Cu_BS"/>
</dbReference>
<dbReference type="PANTHER" id="PTHR48267">
    <property type="entry name" value="CUPREDOXIN SUPERFAMILY PROTEIN"/>
    <property type="match status" value="1"/>
</dbReference>
<evidence type="ECO:0000256" key="8">
    <source>
        <dbReference type="ARBA" id="ARBA00043090"/>
    </source>
</evidence>
<feature type="domain" description="Plastocyanin-like" evidence="11">
    <location>
        <begin position="106"/>
        <end position="201"/>
    </location>
</feature>
<feature type="domain" description="Plastocyanin-like" evidence="10">
    <location>
        <begin position="438"/>
        <end position="561"/>
    </location>
</feature>
<keyword evidence="4 12" id="KW-0560">Oxidoreductase</keyword>
<evidence type="ECO:0000313" key="12">
    <source>
        <dbReference type="EMBL" id="MET3605917.1"/>
    </source>
</evidence>
<keyword evidence="3" id="KW-0479">Metal-binding</keyword>
<dbReference type="PROSITE" id="PS51318">
    <property type="entry name" value="TAT"/>
    <property type="match status" value="1"/>
</dbReference>
<dbReference type="GO" id="GO:0042597">
    <property type="term" value="C:periplasmic space"/>
    <property type="evidence" value="ECO:0007669"/>
    <property type="project" value="UniProtKB-SubCell"/>
</dbReference>
<gene>
    <name evidence="12" type="ORF">ABIC99_003752</name>
    <name evidence="13" type="ORF">EWH46_18330</name>
</gene>
<comment type="subcellular location">
    <subcellularLocation>
        <location evidence="1">Periplasm</location>
    </subcellularLocation>
</comment>
<evidence type="ECO:0000313" key="14">
    <source>
        <dbReference type="Proteomes" id="UP000323522"/>
    </source>
</evidence>
<dbReference type="GO" id="GO:0005507">
    <property type="term" value="F:copper ion binding"/>
    <property type="evidence" value="ECO:0007669"/>
    <property type="project" value="InterPro"/>
</dbReference>
<dbReference type="InterPro" id="IPR006311">
    <property type="entry name" value="TAT_signal"/>
</dbReference>
<geneLocation type="plasmid" evidence="13">
    <name>pSna507_unt12</name>
</geneLocation>
<protein>
    <recommendedName>
        <fullName evidence="6">Multicopper oxidase CueO</fullName>
        <ecNumber evidence="5">1.16.3.4</ecNumber>
    </recommendedName>
    <alternativeName>
        <fullName evidence="7">Copper efflux oxidase</fullName>
    </alternativeName>
    <alternativeName>
        <fullName evidence="8">Cuprous oxidase</fullName>
    </alternativeName>
</protein>
<organism evidence="13 14">
    <name type="scientific">Sphaerotilus sulfidivorans</name>
    <dbReference type="NCBI Taxonomy" id="639200"/>
    <lineage>
        <taxon>Bacteria</taxon>
        <taxon>Pseudomonadati</taxon>
        <taxon>Pseudomonadota</taxon>
        <taxon>Betaproteobacteria</taxon>
        <taxon>Burkholderiales</taxon>
        <taxon>Sphaerotilaceae</taxon>
        <taxon>Sphaerotilus</taxon>
    </lineage>
</organism>
<reference evidence="13 14" key="1">
    <citation type="submission" date="2019-02" db="EMBL/GenBank/DDBJ databases">
        <title>Complete Genome Sequence and Methylome Analysis of Sphaerotilus natans subsp. sulfidivorans D-507.</title>
        <authorList>
            <person name="Fomenkov A."/>
            <person name="Gridneva E."/>
            <person name="Smolyakov D."/>
            <person name="Dubinina G."/>
            <person name="Vincze T."/>
            <person name="Grabovich M."/>
            <person name="Roberts R.J."/>
        </authorList>
    </citation>
    <scope>NUCLEOTIDE SEQUENCE [LARGE SCALE GENOMIC DNA]</scope>
    <source>
        <strain evidence="13 14">D-507</strain>
        <plasmid evidence="14">psna507_unt12</plasmid>
        <plasmid evidence="13">pSna507_unt12</plasmid>
    </source>
</reference>
<dbReference type="Proteomes" id="UP001549111">
    <property type="component" value="Unassembled WGS sequence"/>
</dbReference>
<dbReference type="Gene3D" id="2.60.40.420">
    <property type="entry name" value="Cupredoxins - blue copper proteins"/>
    <property type="match status" value="3"/>
</dbReference>
<dbReference type="Proteomes" id="UP000323522">
    <property type="component" value="Plasmid pSna507_unt12"/>
</dbReference>
<proteinExistence type="predicted"/>
<dbReference type="EMBL" id="JBEPLS010000027">
    <property type="protein sequence ID" value="MET3605917.1"/>
    <property type="molecule type" value="Genomic_DNA"/>
</dbReference>
<dbReference type="InterPro" id="IPR011707">
    <property type="entry name" value="Cu-oxidase-like_N"/>
</dbReference>
<dbReference type="InterPro" id="IPR011706">
    <property type="entry name" value="Cu-oxidase_C"/>
</dbReference>